<dbReference type="InterPro" id="IPR051852">
    <property type="entry name" value="Alpha-type_PK"/>
</dbReference>
<evidence type="ECO:0000256" key="2">
    <source>
        <dbReference type="ARBA" id="ARBA00022679"/>
    </source>
</evidence>
<evidence type="ECO:0000256" key="5">
    <source>
        <dbReference type="ARBA" id="ARBA00022840"/>
    </source>
</evidence>
<evidence type="ECO:0000259" key="6">
    <source>
        <dbReference type="PROSITE" id="PS50234"/>
    </source>
</evidence>
<dbReference type="AlphaFoldDB" id="A0A1E7FIK9"/>
<dbReference type="OrthoDB" id="44861at2759"/>
<dbReference type="InterPro" id="IPR011009">
    <property type="entry name" value="Kinase-like_dom_sf"/>
</dbReference>
<dbReference type="SMART" id="SM00811">
    <property type="entry name" value="Alpha_kinase"/>
    <property type="match status" value="1"/>
</dbReference>
<proteinExistence type="predicted"/>
<dbReference type="InterPro" id="IPR002035">
    <property type="entry name" value="VWF_A"/>
</dbReference>
<name>A0A1E7FIK9_9STRA</name>
<dbReference type="Gene3D" id="3.20.200.10">
    <property type="entry name" value="MHCK/EF2 kinase"/>
    <property type="match status" value="1"/>
</dbReference>
<keyword evidence="1" id="KW-0723">Serine/threonine-protein kinase</keyword>
<keyword evidence="4 8" id="KW-0418">Kinase</keyword>
<dbReference type="PANTHER" id="PTHR45992:SF11">
    <property type="entry name" value="ALPHA-TYPE PROTEIN KINASE DOMAIN-CONTAINING PROTEIN"/>
    <property type="match status" value="1"/>
</dbReference>
<gene>
    <name evidence="8" type="ORF">FRACYDRAFT_238408</name>
</gene>
<dbReference type="InterPro" id="IPR004166">
    <property type="entry name" value="a-kinase_dom"/>
</dbReference>
<keyword evidence="3" id="KW-0547">Nucleotide-binding</keyword>
<dbReference type="Gene3D" id="3.40.50.410">
    <property type="entry name" value="von Willebrand factor, type A domain"/>
    <property type="match status" value="1"/>
</dbReference>
<dbReference type="EMBL" id="KV784357">
    <property type="protein sequence ID" value="OEU17977.1"/>
    <property type="molecule type" value="Genomic_DNA"/>
</dbReference>
<dbReference type="PROSITE" id="PS50234">
    <property type="entry name" value="VWFA"/>
    <property type="match status" value="1"/>
</dbReference>
<dbReference type="SUPFAM" id="SSF56112">
    <property type="entry name" value="Protein kinase-like (PK-like)"/>
    <property type="match status" value="1"/>
</dbReference>
<sequence length="671" mass="75337">MESLTISSSRKKQRTAERQRVTFAANLETVHRVETYFENSESVFENTQASSVAPASQLTEEITVLSSEHGRARRELREVPKICLQSAVKHGIKTIGHPDPRTGLSRWKYTFGNVIYVTDHTSGMEVTCYKESVSIMAAPISNEMIERHQYVKRIINEEPHMCTSHFVVIVDQSGSMKKSDVNAFRNRSQAAYGCLALDCVAEQLVQVDDSMNAGIDTFTLIEMNDDATIIFDREPFDWILFNKILKRQTESKPRSHGNYGPSIETAKKIIRQELDKLEGVDEEDLPGFALILLSDGKPSDTDDYDKSTRISNIIDLCQALKDKMRFFGMGIGADGTDFSELKCLSDTANIYVGNGEFNHAGLSAANLGDGFSTIASSMSTMRSGLLSKSDDEAQKYDEAKPIVPLKERQSFTKSIDESFKVVLRDVYRCKSQTMGGGSNNKKATGFAIAFDFAMDNVAFGKGTERLAYRFQEVDCTGKLIGKLLVAKETKGVHDERKKFGFHEHFCRIQITAAVFAEQFNHATRKTPSLIPKDPDDPMPPKIEFAKCSVYEYKSVNNGYVNAQEIKNSSTIDLEGGEANLTDFIHAFSHWTYVNSHQRMLLCDLQGVLDQEGRRPIFKLTDPAICTTKTKKGKPLRRYGRTDKHWQGVRLFFKSHRCNIVCKCLGLPGSEY</sequence>
<dbReference type="Pfam" id="PF02816">
    <property type="entry name" value="Alpha_kinase"/>
    <property type="match status" value="1"/>
</dbReference>
<dbReference type="InParanoid" id="A0A1E7FIK9"/>
<evidence type="ECO:0000259" key="7">
    <source>
        <dbReference type="PROSITE" id="PS51158"/>
    </source>
</evidence>
<dbReference type="PROSITE" id="PS51158">
    <property type="entry name" value="ALPHA_KINASE"/>
    <property type="match status" value="1"/>
</dbReference>
<evidence type="ECO:0000256" key="3">
    <source>
        <dbReference type="ARBA" id="ARBA00022741"/>
    </source>
</evidence>
<dbReference type="SUPFAM" id="SSF53300">
    <property type="entry name" value="vWA-like"/>
    <property type="match status" value="1"/>
</dbReference>
<dbReference type="CDD" id="cd00198">
    <property type="entry name" value="vWFA"/>
    <property type="match status" value="1"/>
</dbReference>
<accession>A0A1E7FIK9</accession>
<evidence type="ECO:0000313" key="8">
    <source>
        <dbReference type="EMBL" id="OEU17977.1"/>
    </source>
</evidence>
<evidence type="ECO:0000313" key="9">
    <source>
        <dbReference type="Proteomes" id="UP000095751"/>
    </source>
</evidence>
<dbReference type="GO" id="GO:0004674">
    <property type="term" value="F:protein serine/threonine kinase activity"/>
    <property type="evidence" value="ECO:0007669"/>
    <property type="project" value="UniProtKB-KW"/>
</dbReference>
<keyword evidence="2" id="KW-0808">Transferase</keyword>
<dbReference type="KEGG" id="fcy:FRACYDRAFT_238408"/>
<feature type="domain" description="VWFA" evidence="6">
    <location>
        <begin position="165"/>
        <end position="374"/>
    </location>
</feature>
<evidence type="ECO:0000256" key="4">
    <source>
        <dbReference type="ARBA" id="ARBA00022777"/>
    </source>
</evidence>
<dbReference type="GO" id="GO:0005524">
    <property type="term" value="F:ATP binding"/>
    <property type="evidence" value="ECO:0007669"/>
    <property type="project" value="UniProtKB-KW"/>
</dbReference>
<evidence type="ECO:0000256" key="1">
    <source>
        <dbReference type="ARBA" id="ARBA00022527"/>
    </source>
</evidence>
<organism evidence="8 9">
    <name type="scientific">Fragilariopsis cylindrus CCMP1102</name>
    <dbReference type="NCBI Taxonomy" id="635003"/>
    <lineage>
        <taxon>Eukaryota</taxon>
        <taxon>Sar</taxon>
        <taxon>Stramenopiles</taxon>
        <taxon>Ochrophyta</taxon>
        <taxon>Bacillariophyta</taxon>
        <taxon>Bacillariophyceae</taxon>
        <taxon>Bacillariophycidae</taxon>
        <taxon>Bacillariales</taxon>
        <taxon>Bacillariaceae</taxon>
        <taxon>Fragilariopsis</taxon>
    </lineage>
</organism>
<keyword evidence="9" id="KW-1185">Reference proteome</keyword>
<reference evidence="8 9" key="1">
    <citation type="submission" date="2016-09" db="EMBL/GenBank/DDBJ databases">
        <title>Extensive genetic diversity and differential bi-allelic expression allows diatom success in the polar Southern Ocean.</title>
        <authorList>
            <consortium name="DOE Joint Genome Institute"/>
            <person name="Mock T."/>
            <person name="Otillar R.P."/>
            <person name="Strauss J."/>
            <person name="Dupont C."/>
            <person name="Frickenhaus S."/>
            <person name="Maumus F."/>
            <person name="Mcmullan M."/>
            <person name="Sanges R."/>
            <person name="Schmutz J."/>
            <person name="Toseland A."/>
            <person name="Valas R."/>
            <person name="Veluchamy A."/>
            <person name="Ward B.J."/>
            <person name="Allen A."/>
            <person name="Barry K."/>
            <person name="Falciatore A."/>
            <person name="Ferrante M."/>
            <person name="Fortunato A.E."/>
            <person name="Gloeckner G."/>
            <person name="Gruber A."/>
            <person name="Hipkin R."/>
            <person name="Janech M."/>
            <person name="Kroth P."/>
            <person name="Leese F."/>
            <person name="Lindquist E."/>
            <person name="Lyon B.R."/>
            <person name="Martin J."/>
            <person name="Mayer C."/>
            <person name="Parker M."/>
            <person name="Quesneville H."/>
            <person name="Raymond J."/>
            <person name="Uhlig C."/>
            <person name="Valentin K.U."/>
            <person name="Worden A.Z."/>
            <person name="Armbrust E.V."/>
            <person name="Bowler C."/>
            <person name="Green B."/>
            <person name="Moulton V."/>
            <person name="Van Oosterhout C."/>
            <person name="Grigoriev I."/>
        </authorList>
    </citation>
    <scope>NUCLEOTIDE SEQUENCE [LARGE SCALE GENOMIC DNA]</scope>
    <source>
        <strain evidence="8 9">CCMP1102</strain>
    </source>
</reference>
<keyword evidence="5" id="KW-0067">ATP-binding</keyword>
<feature type="domain" description="Alpha-type protein kinase" evidence="7">
    <location>
        <begin position="431"/>
        <end position="669"/>
    </location>
</feature>
<dbReference type="Proteomes" id="UP000095751">
    <property type="component" value="Unassembled WGS sequence"/>
</dbReference>
<protein>
    <submittedName>
        <fullName evidence="8">Kinase-like protein</fullName>
    </submittedName>
</protein>
<dbReference type="PANTHER" id="PTHR45992">
    <property type="entry name" value="EUKARYOTIC ELONGATION FACTOR 2 KINASE-RELATED"/>
    <property type="match status" value="1"/>
</dbReference>
<dbReference type="InterPro" id="IPR036465">
    <property type="entry name" value="vWFA_dom_sf"/>
</dbReference>